<comment type="function">
    <text evidence="1">May be involved in transcriptional regulation.</text>
</comment>
<feature type="compositionally biased region" description="Acidic residues" evidence="4">
    <location>
        <begin position="618"/>
        <end position="628"/>
    </location>
</feature>
<dbReference type="GO" id="GO:0005634">
    <property type="term" value="C:nucleus"/>
    <property type="evidence" value="ECO:0007669"/>
    <property type="project" value="UniProtKB-SubCell"/>
</dbReference>
<comment type="caution">
    <text evidence="6">The sequence shown here is derived from an EMBL/GenBank/DDBJ whole genome shotgun (WGS) entry which is preliminary data.</text>
</comment>
<dbReference type="FunFam" id="1.10.4020.10:FF:000001">
    <property type="entry name" value="zinc finger protein 263 isoform X1"/>
    <property type="match status" value="1"/>
</dbReference>
<dbReference type="SMART" id="SM00431">
    <property type="entry name" value="SCAN"/>
    <property type="match status" value="1"/>
</dbReference>
<organism evidence="6 7">
    <name type="scientific">Bos mutus</name>
    <name type="common">wild yak</name>
    <dbReference type="NCBI Taxonomy" id="72004"/>
    <lineage>
        <taxon>Eukaryota</taxon>
        <taxon>Metazoa</taxon>
        <taxon>Chordata</taxon>
        <taxon>Craniata</taxon>
        <taxon>Vertebrata</taxon>
        <taxon>Euteleostomi</taxon>
        <taxon>Mammalia</taxon>
        <taxon>Eutheria</taxon>
        <taxon>Laurasiatheria</taxon>
        <taxon>Artiodactyla</taxon>
        <taxon>Ruminantia</taxon>
        <taxon>Pecora</taxon>
        <taxon>Bovidae</taxon>
        <taxon>Bovinae</taxon>
        <taxon>Bos</taxon>
    </lineage>
</organism>
<dbReference type="AlphaFoldDB" id="A0A6B0RMX5"/>
<sequence length="705" mass="80234">MAASLDPQTDAPLEVEGCLIMKVEKEPEWISEPTLEGSDSSESETFRRCFRQFCYEDVTGPHEAFSKLWELCCRWLKPEMRSKEQILELLVIEQFLTILPEKIQLWAQKQCPESGEEAVALVIHLEKETGGLRQQVSSPVHSEKQAPLGAAWEVADFQPQPVEPQPRVMSQEEAESLHSGRQEQPNQKRELRPLPKDARPSPWVPSPANEWNTIDQEVTATRVPVRSQVNCNSSLWPNFLGYSHAKQDLGACSHDLSSLKCVCLTVGSTVSAANKIARLEPRKEPWTIGLQSSNKRTVLQSNYIKEKSVHAIQIPARNAGKTWREQQQWGLEDEKIAGVHWSYEETKTFLAILKESRFYETLQACPRNSQVYGAVAEWLRECGFLRTPEQCRTKFKSLQKSYRKVRNGHVLEPCAFFEDMDALLNPSAHASSIDKPREILSLPRLKRIGISAKEQINLVEEEEAAEESDGDEMGIEFIRKPELHGAPVIFQNLSGVHWGYEETKTFLDILHETRFYEALQACHRKSKLYGAVAEQLRECGFLRTPEQCRTKFKSLQKSYRKVKNGHVLESCAFYKEMDALINSRASAAPTSSPEEAPSPSVQEREDMEIEPQEPIVWEPEEDSQEVLVEDSGSERMSEEEIMQEPEFQGPPCLLQSPSDFEIESSIKEDATQVICKDMEQHRAFIEKSKRVVSQNVDPGGHESQK</sequence>
<dbReference type="EMBL" id="VBQZ03000060">
    <property type="protein sequence ID" value="MXQ89977.1"/>
    <property type="molecule type" value="Genomic_DNA"/>
</dbReference>
<evidence type="ECO:0000259" key="5">
    <source>
        <dbReference type="PROSITE" id="PS50804"/>
    </source>
</evidence>
<keyword evidence="7" id="KW-1185">Reference proteome</keyword>
<dbReference type="InterPro" id="IPR038269">
    <property type="entry name" value="SCAN_sf"/>
</dbReference>
<dbReference type="Gene3D" id="1.10.4020.10">
    <property type="entry name" value="DNA breaking-rejoining enzymes"/>
    <property type="match status" value="1"/>
</dbReference>
<dbReference type="PANTHER" id="PTHR47595">
    <property type="entry name" value="HEAT SHOCK 70 KDA PROTEIN 14"/>
    <property type="match status" value="1"/>
</dbReference>
<dbReference type="SUPFAM" id="SSF47353">
    <property type="entry name" value="Retrovirus capsid dimerization domain-like"/>
    <property type="match status" value="1"/>
</dbReference>
<dbReference type="FunFam" id="1.10.10.60:FF:000032">
    <property type="entry name" value="Zinc finger and SCAN domain-containing 20"/>
    <property type="match status" value="2"/>
</dbReference>
<evidence type="ECO:0000313" key="6">
    <source>
        <dbReference type="EMBL" id="MXQ89977.1"/>
    </source>
</evidence>
<comment type="subcellular location">
    <subcellularLocation>
        <location evidence="3">Nucleus</location>
    </subcellularLocation>
</comment>
<dbReference type="Gene3D" id="1.10.10.60">
    <property type="entry name" value="Homeodomain-like"/>
    <property type="match status" value="2"/>
</dbReference>
<name>A0A6B0RMX5_9CETA</name>
<protein>
    <recommendedName>
        <fullName evidence="5">SCAN box domain-containing protein</fullName>
    </recommendedName>
</protein>
<evidence type="ECO:0000256" key="1">
    <source>
        <dbReference type="ARBA" id="ARBA00003767"/>
    </source>
</evidence>
<dbReference type="InterPro" id="IPR003309">
    <property type="entry name" value="SCAN_dom"/>
</dbReference>
<reference evidence="6" key="1">
    <citation type="submission" date="2019-10" db="EMBL/GenBank/DDBJ databases">
        <title>The sequence and de novo assembly of the wild yak genome.</title>
        <authorList>
            <person name="Liu Y."/>
        </authorList>
    </citation>
    <scope>NUCLEOTIDE SEQUENCE [LARGE SCALE GENOMIC DNA]</scope>
    <source>
        <strain evidence="6">WY2019</strain>
    </source>
</reference>
<feature type="compositionally biased region" description="Low complexity" evidence="4">
    <location>
        <begin position="585"/>
        <end position="600"/>
    </location>
</feature>
<proteinExistence type="inferred from homology"/>
<evidence type="ECO:0000256" key="2">
    <source>
        <dbReference type="ARBA" id="ARBA00006991"/>
    </source>
</evidence>
<dbReference type="Proteomes" id="UP000322234">
    <property type="component" value="Unassembled WGS sequence"/>
</dbReference>
<feature type="region of interest" description="Disordered" evidence="4">
    <location>
        <begin position="585"/>
        <end position="657"/>
    </location>
</feature>
<comment type="similarity">
    <text evidence="2">Belongs to the krueppel C2H2-type zinc-finger protein family.</text>
</comment>
<evidence type="ECO:0000313" key="7">
    <source>
        <dbReference type="Proteomes" id="UP000322234"/>
    </source>
</evidence>
<feature type="domain" description="SCAN box" evidence="5">
    <location>
        <begin position="47"/>
        <end position="128"/>
    </location>
</feature>
<feature type="compositionally biased region" description="Basic and acidic residues" evidence="4">
    <location>
        <begin position="175"/>
        <end position="199"/>
    </location>
</feature>
<keyword evidence="3" id="KW-0539">Nucleus</keyword>
<evidence type="ECO:0000256" key="3">
    <source>
        <dbReference type="PROSITE-ProRule" id="PRU00187"/>
    </source>
</evidence>
<dbReference type="PROSITE" id="PS50804">
    <property type="entry name" value="SCAN_BOX"/>
    <property type="match status" value="1"/>
</dbReference>
<evidence type="ECO:0000256" key="4">
    <source>
        <dbReference type="SAM" id="MobiDB-lite"/>
    </source>
</evidence>
<gene>
    <name evidence="6" type="ORF">E5288_WYG013999</name>
</gene>
<dbReference type="PANTHER" id="PTHR47595:SF3">
    <property type="entry name" value="MYB_SANT-LIKE DNA-BINDING DOMAIN-CONTAINING PROTEIN"/>
    <property type="match status" value="1"/>
</dbReference>
<dbReference type="Pfam" id="PF02023">
    <property type="entry name" value="SCAN"/>
    <property type="match status" value="1"/>
</dbReference>
<feature type="region of interest" description="Disordered" evidence="4">
    <location>
        <begin position="162"/>
        <end position="209"/>
    </location>
</feature>
<dbReference type="CDD" id="cd07936">
    <property type="entry name" value="SCAN"/>
    <property type="match status" value="1"/>
</dbReference>
<accession>A0A6B0RMX5</accession>
<dbReference type="Pfam" id="PF13837">
    <property type="entry name" value="Myb_DNA-bind_4"/>
    <property type="match status" value="2"/>
</dbReference>
<dbReference type="InterPro" id="IPR044822">
    <property type="entry name" value="Myb_DNA-bind_4"/>
</dbReference>